<evidence type="ECO:0008006" key="5">
    <source>
        <dbReference type="Google" id="ProtNLM"/>
    </source>
</evidence>
<keyword evidence="4" id="KW-1185">Reference proteome</keyword>
<evidence type="ECO:0000256" key="1">
    <source>
        <dbReference type="SAM" id="MobiDB-lite"/>
    </source>
</evidence>
<sequence>MSSMHISACRVHVKTYTLTPSRHLLAPRVSISPLHLYNLPARRALCTAKTYRRCSPVFSFGGKGKQGSDNEPALWKSLENALGGLKQDWSMESAEFDGDGGSGDVPGGGGGGGDGFDEDGSGEEQSLADILDEMLQVVFAIIGFIFVYIYIIRGEEYSRLAKDYIKYLFGAAKSVRLRRAMYYWRRFRRRLTRKKQVRHDWLERAIRSTPTWWYTPRVYRRVKVQMAQMGIPD</sequence>
<name>A0AAV7EWH0_ARIFI</name>
<feature type="compositionally biased region" description="Gly residues" evidence="1">
    <location>
        <begin position="99"/>
        <end position="114"/>
    </location>
</feature>
<dbReference type="AlphaFoldDB" id="A0AAV7EWH0"/>
<proteinExistence type="predicted"/>
<protein>
    <recommendedName>
        <fullName evidence="5">Glycine-rich protein</fullName>
    </recommendedName>
</protein>
<reference evidence="3 4" key="1">
    <citation type="submission" date="2021-07" db="EMBL/GenBank/DDBJ databases">
        <title>The Aristolochia fimbriata genome: insights into angiosperm evolution, floral development and chemical biosynthesis.</title>
        <authorList>
            <person name="Jiao Y."/>
        </authorList>
    </citation>
    <scope>NUCLEOTIDE SEQUENCE [LARGE SCALE GENOMIC DNA]</scope>
    <source>
        <strain evidence="3">IBCAS-2021</strain>
        <tissue evidence="3">Leaf</tissue>
    </source>
</reference>
<comment type="caution">
    <text evidence="3">The sequence shown here is derived from an EMBL/GenBank/DDBJ whole genome shotgun (WGS) entry which is preliminary data.</text>
</comment>
<dbReference type="GO" id="GO:0009507">
    <property type="term" value="C:chloroplast"/>
    <property type="evidence" value="ECO:0007669"/>
    <property type="project" value="TreeGrafter"/>
</dbReference>
<evidence type="ECO:0000313" key="4">
    <source>
        <dbReference type="Proteomes" id="UP000825729"/>
    </source>
</evidence>
<accession>A0AAV7EWH0</accession>
<keyword evidence="2" id="KW-1133">Transmembrane helix</keyword>
<feature type="transmembrane region" description="Helical" evidence="2">
    <location>
        <begin position="134"/>
        <end position="152"/>
    </location>
</feature>
<dbReference type="PANTHER" id="PTHR35483">
    <property type="entry name" value="NUCLEUSENVELOPE PROTEIN"/>
    <property type="match status" value="1"/>
</dbReference>
<dbReference type="PANTHER" id="PTHR35483:SF1">
    <property type="entry name" value="GLYCINE-RICH PROTEIN-RELATED"/>
    <property type="match status" value="1"/>
</dbReference>
<dbReference type="Proteomes" id="UP000825729">
    <property type="component" value="Unassembled WGS sequence"/>
</dbReference>
<evidence type="ECO:0000256" key="2">
    <source>
        <dbReference type="SAM" id="Phobius"/>
    </source>
</evidence>
<feature type="region of interest" description="Disordered" evidence="1">
    <location>
        <begin position="96"/>
        <end position="123"/>
    </location>
</feature>
<keyword evidence="2" id="KW-0812">Transmembrane</keyword>
<dbReference type="EMBL" id="JAINDJ010000003">
    <property type="protein sequence ID" value="KAG9451982.1"/>
    <property type="molecule type" value="Genomic_DNA"/>
</dbReference>
<evidence type="ECO:0000313" key="3">
    <source>
        <dbReference type="EMBL" id="KAG9451982.1"/>
    </source>
</evidence>
<keyword evidence="2" id="KW-0472">Membrane</keyword>
<organism evidence="3 4">
    <name type="scientific">Aristolochia fimbriata</name>
    <name type="common">White veined hardy Dutchman's pipe vine</name>
    <dbReference type="NCBI Taxonomy" id="158543"/>
    <lineage>
        <taxon>Eukaryota</taxon>
        <taxon>Viridiplantae</taxon>
        <taxon>Streptophyta</taxon>
        <taxon>Embryophyta</taxon>
        <taxon>Tracheophyta</taxon>
        <taxon>Spermatophyta</taxon>
        <taxon>Magnoliopsida</taxon>
        <taxon>Magnoliidae</taxon>
        <taxon>Piperales</taxon>
        <taxon>Aristolochiaceae</taxon>
        <taxon>Aristolochia</taxon>
    </lineage>
</organism>
<gene>
    <name evidence="3" type="ORF">H6P81_004886</name>
</gene>